<dbReference type="EnsemblPlants" id="OPUNC01G27730.1">
    <property type="protein sequence ID" value="OPUNC01G27730.1"/>
    <property type="gene ID" value="OPUNC01G27730"/>
</dbReference>
<evidence type="ECO:0000256" key="1">
    <source>
        <dbReference type="SAM" id="MobiDB-lite"/>
    </source>
</evidence>
<sequence>MTTSTSTAVVGAAVAPATLGTPHAPPSSLPSYGAAITLGQMLRHHARMGHTVAAASAATTAPGNWGGVEEGEAAGVERCEGMRP</sequence>
<evidence type="ECO:0000313" key="2">
    <source>
        <dbReference type="EnsemblPlants" id="OPUNC01G27730.1"/>
    </source>
</evidence>
<dbReference type="AlphaFoldDB" id="A0A0E0JMY0"/>
<accession>A0A0E0JMY0</accession>
<name>A0A0E0JMY0_ORYPU</name>
<dbReference type="Proteomes" id="UP000026962">
    <property type="component" value="Chromosome 1"/>
</dbReference>
<feature type="region of interest" description="Disordered" evidence="1">
    <location>
        <begin position="60"/>
        <end position="84"/>
    </location>
</feature>
<protein>
    <submittedName>
        <fullName evidence="2">Uncharacterized protein</fullName>
    </submittedName>
</protein>
<reference evidence="2" key="2">
    <citation type="submission" date="2018-05" db="EMBL/GenBank/DDBJ databases">
        <title>OpunRS2 (Oryza punctata Reference Sequence Version 2).</title>
        <authorList>
            <person name="Zhang J."/>
            <person name="Kudrna D."/>
            <person name="Lee S."/>
            <person name="Talag J."/>
            <person name="Welchert J."/>
            <person name="Wing R.A."/>
        </authorList>
    </citation>
    <scope>NUCLEOTIDE SEQUENCE [LARGE SCALE GENOMIC DNA]</scope>
</reference>
<dbReference type="Gramene" id="OPUNC01G27730.1">
    <property type="protein sequence ID" value="OPUNC01G27730.1"/>
    <property type="gene ID" value="OPUNC01G27730"/>
</dbReference>
<organism evidence="2">
    <name type="scientific">Oryza punctata</name>
    <name type="common">Red rice</name>
    <dbReference type="NCBI Taxonomy" id="4537"/>
    <lineage>
        <taxon>Eukaryota</taxon>
        <taxon>Viridiplantae</taxon>
        <taxon>Streptophyta</taxon>
        <taxon>Embryophyta</taxon>
        <taxon>Tracheophyta</taxon>
        <taxon>Spermatophyta</taxon>
        <taxon>Magnoliopsida</taxon>
        <taxon>Liliopsida</taxon>
        <taxon>Poales</taxon>
        <taxon>Poaceae</taxon>
        <taxon>BOP clade</taxon>
        <taxon>Oryzoideae</taxon>
        <taxon>Oryzeae</taxon>
        <taxon>Oryzinae</taxon>
        <taxon>Oryza</taxon>
    </lineage>
</organism>
<keyword evidence="3" id="KW-1185">Reference proteome</keyword>
<evidence type="ECO:0000313" key="3">
    <source>
        <dbReference type="Proteomes" id="UP000026962"/>
    </source>
</evidence>
<proteinExistence type="predicted"/>
<reference evidence="2" key="1">
    <citation type="submission" date="2015-04" db="UniProtKB">
        <authorList>
            <consortium name="EnsemblPlants"/>
        </authorList>
    </citation>
    <scope>IDENTIFICATION</scope>
</reference>
<feature type="compositionally biased region" description="Basic and acidic residues" evidence="1">
    <location>
        <begin position="75"/>
        <end position="84"/>
    </location>
</feature>
<dbReference type="HOGENOM" id="CLU_2531344_0_0_1"/>